<organism evidence="2 3">
    <name type="scientific">Desulfocurvibacter africanus subsp. africanus str. Walvis Bay</name>
    <dbReference type="NCBI Taxonomy" id="690850"/>
    <lineage>
        <taxon>Bacteria</taxon>
        <taxon>Pseudomonadati</taxon>
        <taxon>Thermodesulfobacteriota</taxon>
        <taxon>Desulfovibrionia</taxon>
        <taxon>Desulfovibrionales</taxon>
        <taxon>Desulfovibrionaceae</taxon>
        <taxon>Desulfocurvibacter</taxon>
    </lineage>
</organism>
<reference evidence="2 3" key="1">
    <citation type="journal article" date="2011" name="J. Bacteriol.">
        <title>Genome sequence of the mercury-methylating and pleomorphic Desulfovibrio africanus Strain Walvis Bay.</title>
        <authorList>
            <person name="Brown S.D."/>
            <person name="Wall J.D."/>
            <person name="Kucken A.M."/>
            <person name="Gilmour C.C."/>
            <person name="Podar M."/>
            <person name="Brandt C.C."/>
            <person name="Teshima H."/>
            <person name="Detter J.C."/>
            <person name="Han C.S."/>
            <person name="Land M.L."/>
            <person name="Lucas S."/>
            <person name="Han J."/>
            <person name="Pennacchio L."/>
            <person name="Nolan M."/>
            <person name="Pitluck S."/>
            <person name="Woyke T."/>
            <person name="Goodwin L."/>
            <person name="Palumbo A.V."/>
            <person name="Elias D.A."/>
        </authorList>
    </citation>
    <scope>NUCLEOTIDE SEQUENCE [LARGE SCALE GENOMIC DNA]</scope>
    <source>
        <strain evidence="2 3">Walvis Bay</strain>
    </source>
</reference>
<evidence type="ECO:0000313" key="2">
    <source>
        <dbReference type="EMBL" id="EGJ48431.1"/>
    </source>
</evidence>
<evidence type="ECO:0008006" key="4">
    <source>
        <dbReference type="Google" id="ProtNLM"/>
    </source>
</evidence>
<dbReference type="Proteomes" id="UP000007844">
    <property type="component" value="Chromosome"/>
</dbReference>
<dbReference type="PROSITE" id="PS51257">
    <property type="entry name" value="PROKAR_LIPOPROTEIN"/>
    <property type="match status" value="1"/>
</dbReference>
<feature type="signal peptide" evidence="1">
    <location>
        <begin position="1"/>
        <end position="20"/>
    </location>
</feature>
<keyword evidence="3" id="KW-1185">Reference proteome</keyword>
<dbReference type="KEGG" id="daf:Desaf_0068"/>
<protein>
    <recommendedName>
        <fullName evidence="4">Lipoprotein</fullName>
    </recommendedName>
</protein>
<proteinExistence type="predicted"/>
<dbReference type="EMBL" id="CP003221">
    <property type="protein sequence ID" value="EGJ48431.1"/>
    <property type="molecule type" value="Genomic_DNA"/>
</dbReference>
<dbReference type="AlphaFoldDB" id="F3YTQ0"/>
<accession>F3YTQ0</accession>
<name>F3YTQ0_DESAF</name>
<dbReference type="HOGENOM" id="CLU_1007319_0_0_7"/>
<evidence type="ECO:0000313" key="3">
    <source>
        <dbReference type="Proteomes" id="UP000007844"/>
    </source>
</evidence>
<keyword evidence="1" id="KW-0732">Signal</keyword>
<feature type="chain" id="PRO_5003304457" description="Lipoprotein" evidence="1">
    <location>
        <begin position="21"/>
        <end position="276"/>
    </location>
</feature>
<evidence type="ECO:0000256" key="1">
    <source>
        <dbReference type="SAM" id="SignalP"/>
    </source>
</evidence>
<sequence length="276" mass="29935" precursor="true">MRRILLSCLLSIALLSFACAPIVKKPEIDQVKKVAVVSLYAPALVPDVGGFGMITNINRVKKTVAKDAYDIYVKELTKLGWSVIPAQVVVKNKLYAKTFDAARLYKDKDSGASNFMTKLMNAGAKLAEYGEILPEGMKSGSEMHVMRKEDAEALGKLAKGLGVDAVLIVQLDYCYRPRNPTIARVSGTGHAHLNCSSSVRAVDKNGVAVVTMPELDQCNDQAKTKAESEKAILMLGGQISIMNAEQVTVITEMFRDSTRKSAANAVAQLQKAMQQP</sequence>
<gene>
    <name evidence="2" type="ORF">Desaf_0068</name>
</gene>